<dbReference type="InterPro" id="IPR044571">
    <property type="entry name" value="P4KG1-8"/>
</dbReference>
<name>A0A9Q0C643_9POAL</name>
<dbReference type="SUPFAM" id="SSF54236">
    <property type="entry name" value="Ubiquitin-like"/>
    <property type="match status" value="2"/>
</dbReference>
<evidence type="ECO:0000256" key="4">
    <source>
        <dbReference type="ARBA" id="ARBA00022741"/>
    </source>
</evidence>
<evidence type="ECO:0000259" key="8">
    <source>
        <dbReference type="PROSITE" id="PS50290"/>
    </source>
</evidence>
<evidence type="ECO:0000256" key="2">
    <source>
        <dbReference type="ARBA" id="ARBA00012169"/>
    </source>
</evidence>
<evidence type="ECO:0000256" key="3">
    <source>
        <dbReference type="ARBA" id="ARBA00022679"/>
    </source>
</evidence>
<reference evidence="9" key="1">
    <citation type="journal article" date="2022" name="Cell">
        <title>Repeat-based holocentromeres influence genome architecture and karyotype evolution.</title>
        <authorList>
            <person name="Hofstatter P.G."/>
            <person name="Thangavel G."/>
            <person name="Lux T."/>
            <person name="Neumann P."/>
            <person name="Vondrak T."/>
            <person name="Novak P."/>
            <person name="Zhang M."/>
            <person name="Costa L."/>
            <person name="Castellani M."/>
            <person name="Scott A."/>
            <person name="Toegelov H."/>
            <person name="Fuchs J."/>
            <person name="Mata-Sucre Y."/>
            <person name="Dias Y."/>
            <person name="Vanzela A.L.L."/>
            <person name="Huettel B."/>
            <person name="Almeida C.C.S."/>
            <person name="Simkova H."/>
            <person name="Souza G."/>
            <person name="Pedrosa-Harand A."/>
            <person name="Macas J."/>
            <person name="Mayer K.F.X."/>
            <person name="Houben A."/>
            <person name="Marques A."/>
        </authorList>
    </citation>
    <scope>NUCLEOTIDE SEQUENCE</scope>
    <source>
        <strain evidence="9">RhyBre1mFocal</strain>
    </source>
</reference>
<evidence type="ECO:0000313" key="10">
    <source>
        <dbReference type="Proteomes" id="UP001151287"/>
    </source>
</evidence>
<keyword evidence="4" id="KW-0547">Nucleotide-binding</keyword>
<protein>
    <recommendedName>
        <fullName evidence="2">1-phosphatidylinositol 4-kinase</fullName>
        <ecNumber evidence="2">2.7.1.67</ecNumber>
    </recommendedName>
</protein>
<dbReference type="EMBL" id="JAMQYH010000005">
    <property type="protein sequence ID" value="KAJ1687948.1"/>
    <property type="molecule type" value="Genomic_DNA"/>
</dbReference>
<feature type="domain" description="Ubiquitin-like" evidence="7">
    <location>
        <begin position="114"/>
        <end position="189"/>
    </location>
</feature>
<dbReference type="PROSITE" id="PS50290">
    <property type="entry name" value="PI3_4_KINASE_3"/>
    <property type="match status" value="1"/>
</dbReference>
<comment type="similarity">
    <text evidence="1">Belongs to the PI3/PI4-kinase family. Type II PI4K subfamily.</text>
</comment>
<keyword evidence="10" id="KW-1185">Reference proteome</keyword>
<dbReference type="InterPro" id="IPR000626">
    <property type="entry name" value="Ubiquitin-like_dom"/>
</dbReference>
<organism evidence="9 10">
    <name type="scientific">Rhynchospora breviuscula</name>
    <dbReference type="NCBI Taxonomy" id="2022672"/>
    <lineage>
        <taxon>Eukaryota</taxon>
        <taxon>Viridiplantae</taxon>
        <taxon>Streptophyta</taxon>
        <taxon>Embryophyta</taxon>
        <taxon>Tracheophyta</taxon>
        <taxon>Spermatophyta</taxon>
        <taxon>Magnoliopsida</taxon>
        <taxon>Liliopsida</taxon>
        <taxon>Poales</taxon>
        <taxon>Cyperaceae</taxon>
        <taxon>Cyperoideae</taxon>
        <taxon>Rhynchosporeae</taxon>
        <taxon>Rhynchospora</taxon>
    </lineage>
</organism>
<feature type="domain" description="Ubiquitin-like" evidence="7">
    <location>
        <begin position="35"/>
        <end position="107"/>
    </location>
</feature>
<dbReference type="AlphaFoldDB" id="A0A9Q0C643"/>
<sequence length="546" mass="60787">MQSLIDTYSTKGEEFSLSPFLFKSLKSPNCADEFITIYLSIPGLDIMPMRILESDSIASIKLRIQNIKGFMVNKQKLVFDGRELAHNQSLVRDYGVVSGNILHLVVRVLDIRFVTVKAVSGKEFKFHVQRGRTVGDIKKEIAKWDGSNVDISDHNLVFNDEELEDLSLIHDIGNIHNAMIHLFIQKSTKVRTRPVHKDLELSIVVPNVWVEPVIPNPKSKFSQPVKDLIESTLTGLEKGHIPLMSSEGTGGAYFMHGSSGQEFVSIFKPSDEEPMAVNNPRGLPISTNGEGLKSGTRVGEGAIREVAAYLLDHPLGGPRSSEDSDVIGFAGVPPTVLVQCLYGNCKEYKVGSLQKFVKNCGSCEEMGPGAFPVKEVHKICVLDIRIGNADRHAGNILLCKDGDKGQYKLVPIDHGYCLPENFEDCTFEWLYWPQARKQFDSETIQYINSLDAEQDISILKSYGWDLSTECARTLRVGTMLLKKGAQKGLSPFQIGNIMCRETIKKASKIEEIMHEASKMENFLPQKSESAFLGCVSTVMDRVLNEM</sequence>
<dbReference type="GO" id="GO:0004430">
    <property type="term" value="F:1-phosphatidylinositol 4-kinase activity"/>
    <property type="evidence" value="ECO:0007669"/>
    <property type="project" value="UniProtKB-EC"/>
</dbReference>
<proteinExistence type="inferred from homology"/>
<feature type="domain" description="PI3K/PI4K catalytic" evidence="8">
    <location>
        <begin position="239"/>
        <end position="528"/>
    </location>
</feature>
<keyword evidence="5" id="KW-0418">Kinase</keyword>
<dbReference type="Pfam" id="PF00240">
    <property type="entry name" value="ubiquitin"/>
    <property type="match status" value="2"/>
</dbReference>
<dbReference type="EC" id="2.7.1.67" evidence="2"/>
<dbReference type="Pfam" id="PF00454">
    <property type="entry name" value="PI3_PI4_kinase"/>
    <property type="match status" value="1"/>
</dbReference>
<evidence type="ECO:0000313" key="9">
    <source>
        <dbReference type="EMBL" id="KAJ1687948.1"/>
    </source>
</evidence>
<keyword evidence="6" id="KW-0067">ATP-binding</keyword>
<dbReference type="InterPro" id="IPR000403">
    <property type="entry name" value="PI3/4_kinase_cat_dom"/>
</dbReference>
<dbReference type="CDD" id="cd17039">
    <property type="entry name" value="Ubl_ubiquitin_like"/>
    <property type="match status" value="1"/>
</dbReference>
<evidence type="ECO:0000256" key="5">
    <source>
        <dbReference type="ARBA" id="ARBA00022777"/>
    </source>
</evidence>
<dbReference type="SMART" id="SM00213">
    <property type="entry name" value="UBQ"/>
    <property type="match status" value="2"/>
</dbReference>
<dbReference type="Gene3D" id="1.10.1070.20">
    <property type="match status" value="1"/>
</dbReference>
<dbReference type="InterPro" id="IPR029071">
    <property type="entry name" value="Ubiquitin-like_domsf"/>
</dbReference>
<dbReference type="InterPro" id="IPR011009">
    <property type="entry name" value="Kinase-like_dom_sf"/>
</dbReference>
<dbReference type="PROSITE" id="PS50053">
    <property type="entry name" value="UBIQUITIN_2"/>
    <property type="match status" value="2"/>
</dbReference>
<evidence type="ECO:0000256" key="6">
    <source>
        <dbReference type="ARBA" id="ARBA00022840"/>
    </source>
</evidence>
<dbReference type="OrthoDB" id="5839at2759"/>
<dbReference type="GO" id="GO:0005524">
    <property type="term" value="F:ATP binding"/>
    <property type="evidence" value="ECO:0007669"/>
    <property type="project" value="UniProtKB-KW"/>
</dbReference>
<comment type="caution">
    <text evidence="9">The sequence shown here is derived from an EMBL/GenBank/DDBJ whole genome shotgun (WGS) entry which is preliminary data.</text>
</comment>
<dbReference type="SUPFAM" id="SSF56112">
    <property type="entry name" value="Protein kinase-like (PK-like)"/>
    <property type="match status" value="1"/>
</dbReference>
<dbReference type="PANTHER" id="PTHR45800">
    <property type="entry name" value="PHOSPHATIDYLINOSITOL 4-KINASE GAMMA"/>
    <property type="match status" value="1"/>
</dbReference>
<dbReference type="Gene3D" id="3.10.20.90">
    <property type="entry name" value="Phosphatidylinositol 3-kinase Catalytic Subunit, Chain A, domain 1"/>
    <property type="match status" value="2"/>
</dbReference>
<gene>
    <name evidence="9" type="ORF">LUZ63_019338</name>
</gene>
<evidence type="ECO:0000259" key="7">
    <source>
        <dbReference type="PROSITE" id="PS50053"/>
    </source>
</evidence>
<dbReference type="PANTHER" id="PTHR45800:SF4">
    <property type="entry name" value="PHOSPHATIDYLINOSITOL 4-KINASE GAMMA 3"/>
    <property type="match status" value="1"/>
</dbReference>
<keyword evidence="3" id="KW-0808">Transferase</keyword>
<dbReference type="Proteomes" id="UP001151287">
    <property type="component" value="Unassembled WGS sequence"/>
</dbReference>
<evidence type="ECO:0000256" key="1">
    <source>
        <dbReference type="ARBA" id="ARBA00008941"/>
    </source>
</evidence>
<accession>A0A9Q0C643</accession>